<name>A0A165KHL4_EXIGL</name>
<feature type="chain" id="PRO_5007860929" evidence="3">
    <location>
        <begin position="21"/>
        <end position="429"/>
    </location>
</feature>
<evidence type="ECO:0000256" key="1">
    <source>
        <dbReference type="ARBA" id="ARBA00022801"/>
    </source>
</evidence>
<dbReference type="PANTHER" id="PTHR36845:SF1">
    <property type="entry name" value="HYDROLASE, PUTATIVE (AFU_ORTHOLOGUE AFUA_7G05090)-RELATED"/>
    <property type="match status" value="1"/>
</dbReference>
<dbReference type="SUPFAM" id="SSF48208">
    <property type="entry name" value="Six-hairpin glycosidases"/>
    <property type="match status" value="1"/>
</dbReference>
<dbReference type="STRING" id="1314781.A0A165KHL4"/>
<dbReference type="InterPro" id="IPR008928">
    <property type="entry name" value="6-hairpin_glycosidase_sf"/>
</dbReference>
<accession>A0A165KHL4</accession>
<gene>
    <name evidence="4" type="ORF">EXIGLDRAFT_765447</name>
</gene>
<evidence type="ECO:0000256" key="3">
    <source>
        <dbReference type="SAM" id="SignalP"/>
    </source>
</evidence>
<evidence type="ECO:0000313" key="5">
    <source>
        <dbReference type="Proteomes" id="UP000077266"/>
    </source>
</evidence>
<organism evidence="4 5">
    <name type="scientific">Exidia glandulosa HHB12029</name>
    <dbReference type="NCBI Taxonomy" id="1314781"/>
    <lineage>
        <taxon>Eukaryota</taxon>
        <taxon>Fungi</taxon>
        <taxon>Dikarya</taxon>
        <taxon>Basidiomycota</taxon>
        <taxon>Agaricomycotina</taxon>
        <taxon>Agaricomycetes</taxon>
        <taxon>Auriculariales</taxon>
        <taxon>Exidiaceae</taxon>
        <taxon>Exidia</taxon>
    </lineage>
</organism>
<dbReference type="PANTHER" id="PTHR36845">
    <property type="entry name" value="HYDROLASE, PUTATIVE (AFU_ORTHOLOGUE AFUA_7G05090)-RELATED"/>
    <property type="match status" value="1"/>
</dbReference>
<dbReference type="Gene3D" id="1.50.10.10">
    <property type="match status" value="1"/>
</dbReference>
<dbReference type="InParanoid" id="A0A165KHL4"/>
<dbReference type="InterPro" id="IPR052369">
    <property type="entry name" value="UG_Glycosaminoglycan_Hydrolase"/>
</dbReference>
<dbReference type="GO" id="GO:0000272">
    <property type="term" value="P:polysaccharide catabolic process"/>
    <property type="evidence" value="ECO:0007669"/>
    <property type="project" value="TreeGrafter"/>
</dbReference>
<proteinExistence type="inferred from homology"/>
<dbReference type="InterPro" id="IPR012341">
    <property type="entry name" value="6hp_glycosidase-like_sf"/>
</dbReference>
<dbReference type="AlphaFoldDB" id="A0A165KHL4"/>
<keyword evidence="5" id="KW-1185">Reference proteome</keyword>
<protein>
    <submittedName>
        <fullName evidence="4">Six-hairpin glycosidase</fullName>
    </submittedName>
</protein>
<keyword evidence="3" id="KW-0732">Signal</keyword>
<evidence type="ECO:0000256" key="2">
    <source>
        <dbReference type="ARBA" id="ARBA00038358"/>
    </source>
</evidence>
<dbReference type="GO" id="GO:0052757">
    <property type="term" value="F:chondroitin hydrolase activity"/>
    <property type="evidence" value="ECO:0007669"/>
    <property type="project" value="TreeGrafter"/>
</dbReference>
<feature type="signal peptide" evidence="3">
    <location>
        <begin position="1"/>
        <end position="20"/>
    </location>
</feature>
<evidence type="ECO:0000313" key="4">
    <source>
        <dbReference type="EMBL" id="KZV96346.1"/>
    </source>
</evidence>
<keyword evidence="4" id="KW-0326">Glycosidase</keyword>
<comment type="similarity">
    <text evidence="2">Belongs to the glycosyl hydrolase 88 family.</text>
</comment>
<keyword evidence="1" id="KW-0378">Hydrolase</keyword>
<dbReference type="OrthoDB" id="2317065at2759"/>
<dbReference type="Proteomes" id="UP000077266">
    <property type="component" value="Unassembled WGS sequence"/>
</dbReference>
<reference evidence="4 5" key="1">
    <citation type="journal article" date="2016" name="Mol. Biol. Evol.">
        <title>Comparative Genomics of Early-Diverging Mushroom-Forming Fungi Provides Insights into the Origins of Lignocellulose Decay Capabilities.</title>
        <authorList>
            <person name="Nagy L.G."/>
            <person name="Riley R."/>
            <person name="Tritt A."/>
            <person name="Adam C."/>
            <person name="Daum C."/>
            <person name="Floudas D."/>
            <person name="Sun H."/>
            <person name="Yadav J.S."/>
            <person name="Pangilinan J."/>
            <person name="Larsson K.H."/>
            <person name="Matsuura K."/>
            <person name="Barry K."/>
            <person name="Labutti K."/>
            <person name="Kuo R."/>
            <person name="Ohm R.A."/>
            <person name="Bhattacharya S.S."/>
            <person name="Shirouzu T."/>
            <person name="Yoshinaga Y."/>
            <person name="Martin F.M."/>
            <person name="Grigoriev I.V."/>
            <person name="Hibbett D.S."/>
        </authorList>
    </citation>
    <scope>NUCLEOTIDE SEQUENCE [LARGE SCALE GENOMIC DNA]</scope>
    <source>
        <strain evidence="4 5">HHB12029</strain>
    </source>
</reference>
<dbReference type="EMBL" id="KV425944">
    <property type="protein sequence ID" value="KZV96346.1"/>
    <property type="molecule type" value="Genomic_DNA"/>
</dbReference>
<sequence>MVALGLLFSALAILARDAAGYTPPASVFDKSVAQKVLATAQTKRSPPNYPSITSTSGVWQWSSPDNWVTGFFPSTLYQMQKRECMCPGSTAVNGATPNWLALGRTWSAAIPALHWHNNQGHDVGFISWPFAEEYSLHPTNASAKQNIIDFALELSSRYSSVVGCTRSWNGASPTSTTGSTDFLVIIDNLMNLETLLQAYKFTGNKTFYDIATKHADTTLKNHFRADFGSWHVVNYNSQTGAVKQKYTAQGYSDSSTWARGESWGIHGYIKLYQYTKNTAYLNAARNIAAYFLKRTPAAYMPWDFDAPASPKPPADSSAAMIAAAGLQILAATETALANATGASKWTAGAQMLITQTASYALKASWQSILSNGTRDNHGTPHSNNTGLPYGDYFWIKNGNYLLASGQTTCPSGAKANVTGCGMDLTGPAF</sequence>